<dbReference type="EMBL" id="CM047906">
    <property type="protein sequence ID" value="KAJ0087423.1"/>
    <property type="molecule type" value="Genomic_DNA"/>
</dbReference>
<reference evidence="2" key="1">
    <citation type="journal article" date="2023" name="G3 (Bethesda)">
        <title>Genome assembly and association tests identify interacting loci associated with vigor, precocity, and sex in interspecific pistachio rootstocks.</title>
        <authorList>
            <person name="Palmer W."/>
            <person name="Jacygrad E."/>
            <person name="Sagayaradj S."/>
            <person name="Cavanaugh K."/>
            <person name="Han R."/>
            <person name="Bertier L."/>
            <person name="Beede B."/>
            <person name="Kafkas S."/>
            <person name="Golino D."/>
            <person name="Preece J."/>
            <person name="Michelmore R."/>
        </authorList>
    </citation>
    <scope>NUCLEOTIDE SEQUENCE [LARGE SCALE GENOMIC DNA]</scope>
</reference>
<keyword evidence="2" id="KW-1185">Reference proteome</keyword>
<gene>
    <name evidence="1" type="ORF">Patl1_07403</name>
</gene>
<dbReference type="Proteomes" id="UP001164250">
    <property type="component" value="Chromosome 10"/>
</dbReference>
<sequence length="538" mass="61194">MQRIAGPSGRHLIRMGPATFVEFCQILATEGGLRSTQRATVEEQVAKFIWIIGQDTRHNACSLLFHRSGETVSRHFHKVLEAIIELEDKYLLQPNGLQVPLEIQNHSRFYPYFKEYSQRNPPRNARELFNHRHSSLRNAIERAFGVLKKRFPIIGSGTEPMYNIQTLKLIVSACCIVHNFLIGVDPDEGLIAQVDAEIAREPIEHTNHALNLDNHEDARKGELIRDSIANAMKVMPHKVKKESNMRWTQSMDDILIDAYLHEHVQGNRVGGTFTSQAHDQILQTMKKEFPNIIWEKEKIQNHMKFIKKSWASCHDIFKDGLSGFAYDKTTSTWHAEPEVWDKLIKDRANGEDGDTLREMKRKRAHLSQNNVECPTSVEDIDNMVAQNQASLNAVNVEESENDLTSPGCQSEVSSRKLKNRCRVKEDNNPIKEAISAMDRATQYLGDVLLLCANKSSSKDNELLEHLVEIGIEDDDELLHARISFLLENPTKSCILLVSKDIAARDAVIELSEHGIVLIVEESGCLQGKVYLKREVLRT</sequence>
<evidence type="ECO:0000313" key="1">
    <source>
        <dbReference type="EMBL" id="KAJ0087423.1"/>
    </source>
</evidence>
<comment type="caution">
    <text evidence="1">The sequence shown here is derived from an EMBL/GenBank/DDBJ whole genome shotgun (WGS) entry which is preliminary data.</text>
</comment>
<proteinExistence type="predicted"/>
<accession>A0ACC1AL90</accession>
<protein>
    <submittedName>
        <fullName evidence="1">Uncharacterized protein</fullName>
    </submittedName>
</protein>
<organism evidence="1 2">
    <name type="scientific">Pistacia atlantica</name>
    <dbReference type="NCBI Taxonomy" id="434234"/>
    <lineage>
        <taxon>Eukaryota</taxon>
        <taxon>Viridiplantae</taxon>
        <taxon>Streptophyta</taxon>
        <taxon>Embryophyta</taxon>
        <taxon>Tracheophyta</taxon>
        <taxon>Spermatophyta</taxon>
        <taxon>Magnoliopsida</taxon>
        <taxon>eudicotyledons</taxon>
        <taxon>Gunneridae</taxon>
        <taxon>Pentapetalae</taxon>
        <taxon>rosids</taxon>
        <taxon>malvids</taxon>
        <taxon>Sapindales</taxon>
        <taxon>Anacardiaceae</taxon>
        <taxon>Pistacia</taxon>
    </lineage>
</organism>
<name>A0ACC1AL90_9ROSI</name>
<evidence type="ECO:0000313" key="2">
    <source>
        <dbReference type="Proteomes" id="UP001164250"/>
    </source>
</evidence>